<dbReference type="Proteomes" id="UP001231189">
    <property type="component" value="Unassembled WGS sequence"/>
</dbReference>
<accession>A0AAD8WER1</accession>
<proteinExistence type="predicted"/>
<evidence type="ECO:0000313" key="3">
    <source>
        <dbReference type="EMBL" id="KAK1651452.1"/>
    </source>
</evidence>
<gene>
    <name evidence="3" type="ORF">QYE76_069257</name>
</gene>
<feature type="compositionally biased region" description="Basic and acidic residues" evidence="1">
    <location>
        <begin position="272"/>
        <end position="297"/>
    </location>
</feature>
<feature type="region of interest" description="Disordered" evidence="1">
    <location>
        <begin position="249"/>
        <end position="312"/>
    </location>
</feature>
<sequence>MGKPRDTKVAILPSTTRKGTTLSTSAALDSPSVIDKLVSPPHASHAGTSAESENSHNIDNISAVLDDSGSLGSFLDATIARSRQIENTETPNENAATPVNSPESVEYSSDDLDEDYVELDDDFIEKCNATTDARKIKKLLAEHAVRYKLSPDPKFATSPINIKDKDYDFSLDLSHIAIVEKTPFCGTEKESAVEHMIELSTLSSLFSDDVKKRTYFVAKIFPFSLKDDAKTWKRTPDDAEELLAKIGRNHDDWTTPEPTPTPILKKRGLIKLNDEDMREAKKSLKEKDNDKNDTPDKEEVEEEPEKHAKNKKKEMKKFNFGELFKKGTTSTGRPSRTATQIRRSYNEDIIAPSFAPEEDNGAPNASSFPCYDFLTNAGILDDFFTLVNRAGLATYVGDEREQYYMLTKIFVESFKFQNTQYEPTVAFKIYGNPVTMELEEFCRALDIAPVGTARRIDDNPRDLLELYRGITNDDCRTIQRGKIRNIQLPAIKYFAYYIATSILGRENTSNISSYHLAFLNIALTGRTSYHLGSLIARRLSNRGPIFGGTIALRVLTHLRLPIDPNDVPLTPRRLDIAAMKSHHFVTTDSTLDNMVYRMLFADGDEKEIPLPQPGLFSIDRQSWSCTKEEVDEHMKIQDFHQQHDSEDAEPSYDYTVTYPGASSSTYPEDDPSSSYYGDTTSWGRWD</sequence>
<feature type="region of interest" description="Disordered" evidence="1">
    <location>
        <begin position="1"/>
        <end position="56"/>
    </location>
</feature>
<dbReference type="Pfam" id="PF03078">
    <property type="entry name" value="ATHILA"/>
    <property type="match status" value="1"/>
</dbReference>
<protein>
    <recommendedName>
        <fullName evidence="2">Arabidopsis retrotransposon Orf1 C-terminal domain-containing protein</fullName>
    </recommendedName>
</protein>
<keyword evidence="4" id="KW-1185">Reference proteome</keyword>
<feature type="region of interest" description="Disordered" evidence="1">
    <location>
        <begin position="85"/>
        <end position="107"/>
    </location>
</feature>
<feature type="compositionally biased region" description="Polar residues" evidence="1">
    <location>
        <begin position="46"/>
        <end position="56"/>
    </location>
</feature>
<evidence type="ECO:0000256" key="1">
    <source>
        <dbReference type="SAM" id="MobiDB-lite"/>
    </source>
</evidence>
<name>A0AAD8WER1_LOLMU</name>
<reference evidence="3" key="1">
    <citation type="submission" date="2023-07" db="EMBL/GenBank/DDBJ databases">
        <title>A chromosome-level genome assembly of Lolium multiflorum.</title>
        <authorList>
            <person name="Chen Y."/>
            <person name="Copetti D."/>
            <person name="Kolliker R."/>
            <person name="Studer B."/>
        </authorList>
    </citation>
    <scope>NUCLEOTIDE SEQUENCE</scope>
    <source>
        <strain evidence="3">02402/16</strain>
        <tissue evidence="3">Leaf</tissue>
    </source>
</reference>
<feature type="domain" description="Arabidopsis retrotransposon Orf1 C-terminal" evidence="2">
    <location>
        <begin position="367"/>
        <end position="525"/>
    </location>
</feature>
<organism evidence="3 4">
    <name type="scientific">Lolium multiflorum</name>
    <name type="common">Italian ryegrass</name>
    <name type="synonym">Lolium perenne subsp. multiflorum</name>
    <dbReference type="NCBI Taxonomy" id="4521"/>
    <lineage>
        <taxon>Eukaryota</taxon>
        <taxon>Viridiplantae</taxon>
        <taxon>Streptophyta</taxon>
        <taxon>Embryophyta</taxon>
        <taxon>Tracheophyta</taxon>
        <taxon>Spermatophyta</taxon>
        <taxon>Magnoliopsida</taxon>
        <taxon>Liliopsida</taxon>
        <taxon>Poales</taxon>
        <taxon>Poaceae</taxon>
        <taxon>BOP clade</taxon>
        <taxon>Pooideae</taxon>
        <taxon>Poodae</taxon>
        <taxon>Poeae</taxon>
        <taxon>Poeae Chloroplast Group 2 (Poeae type)</taxon>
        <taxon>Loliodinae</taxon>
        <taxon>Loliinae</taxon>
        <taxon>Lolium</taxon>
    </lineage>
</organism>
<feature type="region of interest" description="Disordered" evidence="1">
    <location>
        <begin position="641"/>
        <end position="686"/>
    </location>
</feature>
<dbReference type="AlphaFoldDB" id="A0AAD8WER1"/>
<dbReference type="EMBL" id="JAUUTY010000004">
    <property type="protein sequence ID" value="KAK1651452.1"/>
    <property type="molecule type" value="Genomic_DNA"/>
</dbReference>
<evidence type="ECO:0000259" key="2">
    <source>
        <dbReference type="Pfam" id="PF03078"/>
    </source>
</evidence>
<feature type="compositionally biased region" description="Polar residues" evidence="1">
    <location>
        <begin position="85"/>
        <end position="102"/>
    </location>
</feature>
<feature type="compositionally biased region" description="Polar residues" evidence="1">
    <location>
        <begin position="660"/>
        <end position="686"/>
    </location>
</feature>
<comment type="caution">
    <text evidence="3">The sequence shown here is derived from an EMBL/GenBank/DDBJ whole genome shotgun (WGS) entry which is preliminary data.</text>
</comment>
<evidence type="ECO:0000313" key="4">
    <source>
        <dbReference type="Proteomes" id="UP001231189"/>
    </source>
</evidence>
<feature type="compositionally biased region" description="Polar residues" evidence="1">
    <location>
        <begin position="13"/>
        <end position="27"/>
    </location>
</feature>
<dbReference type="InterPro" id="IPR004312">
    <property type="entry name" value="ATHILA_Orf1_C"/>
</dbReference>